<dbReference type="AlphaFoldDB" id="A0A914VP00"/>
<keyword evidence="3" id="KW-1185">Reference proteome</keyword>
<evidence type="ECO:0000256" key="2">
    <source>
        <dbReference type="SAM" id="Phobius"/>
    </source>
</evidence>
<feature type="transmembrane region" description="Helical" evidence="2">
    <location>
        <begin position="23"/>
        <end position="47"/>
    </location>
</feature>
<dbReference type="WBParaSite" id="PSAMB.scaffold2183size24768.g16722.t1">
    <property type="protein sequence ID" value="PSAMB.scaffold2183size24768.g16722.t1"/>
    <property type="gene ID" value="PSAMB.scaffold2183size24768.g16722"/>
</dbReference>
<organism evidence="3 4">
    <name type="scientific">Plectus sambesii</name>
    <dbReference type="NCBI Taxonomy" id="2011161"/>
    <lineage>
        <taxon>Eukaryota</taxon>
        <taxon>Metazoa</taxon>
        <taxon>Ecdysozoa</taxon>
        <taxon>Nematoda</taxon>
        <taxon>Chromadorea</taxon>
        <taxon>Plectida</taxon>
        <taxon>Plectina</taxon>
        <taxon>Plectoidea</taxon>
        <taxon>Plectidae</taxon>
        <taxon>Plectus</taxon>
    </lineage>
</organism>
<evidence type="ECO:0000313" key="3">
    <source>
        <dbReference type="Proteomes" id="UP000887566"/>
    </source>
</evidence>
<protein>
    <submittedName>
        <fullName evidence="4">Uncharacterized protein</fullName>
    </submittedName>
</protein>
<proteinExistence type="predicted"/>
<evidence type="ECO:0000256" key="1">
    <source>
        <dbReference type="SAM" id="MobiDB-lite"/>
    </source>
</evidence>
<accession>A0A914VP00</accession>
<keyword evidence="2" id="KW-0472">Membrane</keyword>
<feature type="region of interest" description="Disordered" evidence="1">
    <location>
        <begin position="83"/>
        <end position="102"/>
    </location>
</feature>
<keyword evidence="2" id="KW-0812">Transmembrane</keyword>
<keyword evidence="2" id="KW-1133">Transmembrane helix</keyword>
<evidence type="ECO:0000313" key="4">
    <source>
        <dbReference type="WBParaSite" id="PSAMB.scaffold2183size24768.g16722.t1"/>
    </source>
</evidence>
<name>A0A914VP00_9BILA</name>
<reference evidence="4" key="1">
    <citation type="submission" date="2022-11" db="UniProtKB">
        <authorList>
            <consortium name="WormBaseParasite"/>
        </authorList>
    </citation>
    <scope>IDENTIFICATION</scope>
</reference>
<sequence>MVTEVDDPEEIFQRTNDKVSWHLLLSIYLPIDFCYCFACTLPCILPFLVFHHYLFFAIPCNSPYFAFASSPNLARKMSKQFKANKSTPTTRAQHKRQAQEKPIEDDPLGLKALFEISPLKCLAPLSITTNAISLTPCKNSQMDIFSLFARFADVAPSIQDNRPGGHVKVIELGLLIVQGDEEKVGGGLRGEEGEAASCWHHWAKVVDASACFLTQFTSTFWSKEVNANAVYTVTKLSIGAAREMIVGNGRQDWGGGFCAPALDSLAVMINAVERQNTKSIATLRELGANSGLHTI</sequence>
<dbReference type="Proteomes" id="UP000887566">
    <property type="component" value="Unplaced"/>
</dbReference>